<evidence type="ECO:0000256" key="1">
    <source>
        <dbReference type="SAM" id="Phobius"/>
    </source>
</evidence>
<keyword evidence="1" id="KW-0812">Transmembrane</keyword>
<keyword evidence="3" id="KW-1185">Reference proteome</keyword>
<keyword evidence="1" id="KW-1133">Transmembrane helix</keyword>
<dbReference type="Proteomes" id="UP001154078">
    <property type="component" value="Chromosome 2"/>
</dbReference>
<gene>
    <name evidence="2" type="ORF">MELIAE_LOCUS3274</name>
</gene>
<protein>
    <submittedName>
        <fullName evidence="2">Uncharacterized protein</fullName>
    </submittedName>
</protein>
<sequence>MSMKKLAILSSQNEGKLNGTDMHPTPGSPPAPVQGVNVMLGGAMLSGIILVVFIMCYCCHKTNRKSQSHLPTYWRDPGLSLEIYTVESGQNWLVAEDFALTEMHRPPTPGPPPAYDVVVPITKEDLDLEKTDESGLPTYESAVQLSNGYV</sequence>
<dbReference type="OrthoDB" id="7674340at2759"/>
<dbReference type="EMBL" id="OV121133">
    <property type="protein sequence ID" value="CAH0550468.1"/>
    <property type="molecule type" value="Genomic_DNA"/>
</dbReference>
<dbReference type="AlphaFoldDB" id="A0A9P0AXR6"/>
<evidence type="ECO:0000313" key="2">
    <source>
        <dbReference type="EMBL" id="CAH0550468.1"/>
    </source>
</evidence>
<reference evidence="2" key="1">
    <citation type="submission" date="2021-12" db="EMBL/GenBank/DDBJ databases">
        <authorList>
            <person name="King R."/>
        </authorList>
    </citation>
    <scope>NUCLEOTIDE SEQUENCE</scope>
</reference>
<accession>A0A9P0AXR6</accession>
<organism evidence="2 3">
    <name type="scientific">Brassicogethes aeneus</name>
    <name type="common">Rape pollen beetle</name>
    <name type="synonym">Meligethes aeneus</name>
    <dbReference type="NCBI Taxonomy" id="1431903"/>
    <lineage>
        <taxon>Eukaryota</taxon>
        <taxon>Metazoa</taxon>
        <taxon>Ecdysozoa</taxon>
        <taxon>Arthropoda</taxon>
        <taxon>Hexapoda</taxon>
        <taxon>Insecta</taxon>
        <taxon>Pterygota</taxon>
        <taxon>Neoptera</taxon>
        <taxon>Endopterygota</taxon>
        <taxon>Coleoptera</taxon>
        <taxon>Polyphaga</taxon>
        <taxon>Cucujiformia</taxon>
        <taxon>Nitidulidae</taxon>
        <taxon>Meligethinae</taxon>
        <taxon>Brassicogethes</taxon>
    </lineage>
</organism>
<evidence type="ECO:0000313" key="3">
    <source>
        <dbReference type="Proteomes" id="UP001154078"/>
    </source>
</evidence>
<name>A0A9P0AXR6_BRAAE</name>
<proteinExistence type="predicted"/>
<keyword evidence="1" id="KW-0472">Membrane</keyword>
<feature type="transmembrane region" description="Helical" evidence="1">
    <location>
        <begin position="38"/>
        <end position="59"/>
    </location>
</feature>